<dbReference type="Gene3D" id="3.40.50.880">
    <property type="match status" value="1"/>
</dbReference>
<protein>
    <submittedName>
        <fullName evidence="5">Beta-galactosidase</fullName>
    </submittedName>
</protein>
<proteinExistence type="inferred from homology"/>
<accession>A0A1Y6DAI1</accession>
<evidence type="ECO:0000259" key="3">
    <source>
        <dbReference type="Pfam" id="PF01301"/>
    </source>
</evidence>
<dbReference type="SUPFAM" id="SSF51445">
    <property type="entry name" value="(Trans)glycosidases"/>
    <property type="match status" value="1"/>
</dbReference>
<dbReference type="GO" id="GO:0005975">
    <property type="term" value="P:carbohydrate metabolic process"/>
    <property type="evidence" value="ECO:0007669"/>
    <property type="project" value="InterPro"/>
</dbReference>
<dbReference type="Pfam" id="PF22369">
    <property type="entry name" value="GLMA_2nd"/>
    <property type="match status" value="1"/>
</dbReference>
<dbReference type="Gene3D" id="3.20.20.80">
    <property type="entry name" value="Glycosidases"/>
    <property type="match status" value="1"/>
</dbReference>
<dbReference type="PRINTS" id="PR00742">
    <property type="entry name" value="GLHYDRLASE35"/>
</dbReference>
<dbReference type="EMBL" id="FXAM01000001">
    <property type="protein sequence ID" value="SMF96675.1"/>
    <property type="molecule type" value="Genomic_DNA"/>
</dbReference>
<dbReference type="InterPro" id="IPR029062">
    <property type="entry name" value="Class_I_gatase-like"/>
</dbReference>
<dbReference type="InterPro" id="IPR031330">
    <property type="entry name" value="Gly_Hdrlase_35_cat"/>
</dbReference>
<keyword evidence="6" id="KW-1185">Reference proteome</keyword>
<gene>
    <name evidence="5" type="ORF">SAMN02949497_4081</name>
</gene>
<organism evidence="5 6">
    <name type="scientific">Methylomagnum ishizawai</name>
    <dbReference type="NCBI Taxonomy" id="1760988"/>
    <lineage>
        <taxon>Bacteria</taxon>
        <taxon>Pseudomonadati</taxon>
        <taxon>Pseudomonadota</taxon>
        <taxon>Gammaproteobacteria</taxon>
        <taxon>Methylococcales</taxon>
        <taxon>Methylococcaceae</taxon>
        <taxon>Methylomagnum</taxon>
    </lineage>
</organism>
<dbReference type="GO" id="GO:0004553">
    <property type="term" value="F:hydrolase activity, hydrolyzing O-glycosyl compounds"/>
    <property type="evidence" value="ECO:0007669"/>
    <property type="project" value="InterPro"/>
</dbReference>
<dbReference type="OrthoDB" id="9813184at2"/>
<reference evidence="5 6" key="1">
    <citation type="submission" date="2016-12" db="EMBL/GenBank/DDBJ databases">
        <authorList>
            <person name="Song W.-J."/>
            <person name="Kurnit D.M."/>
        </authorList>
    </citation>
    <scope>NUCLEOTIDE SEQUENCE [LARGE SCALE GENOMIC DNA]</scope>
    <source>
        <strain evidence="5 6">175</strain>
    </source>
</reference>
<feature type="domain" description="GLMA-like second" evidence="4">
    <location>
        <begin position="476"/>
        <end position="580"/>
    </location>
</feature>
<dbReference type="RefSeq" id="WP_085215537.1">
    <property type="nucleotide sequence ID" value="NZ_FXAM01000001.1"/>
</dbReference>
<evidence type="ECO:0000313" key="5">
    <source>
        <dbReference type="EMBL" id="SMF96675.1"/>
    </source>
</evidence>
<dbReference type="AlphaFoldDB" id="A0A1Y6DAI1"/>
<dbReference type="PANTHER" id="PTHR23421">
    <property type="entry name" value="BETA-GALACTOSIDASE RELATED"/>
    <property type="match status" value="1"/>
</dbReference>
<dbReference type="InterPro" id="IPR017853">
    <property type="entry name" value="GH"/>
</dbReference>
<evidence type="ECO:0000259" key="4">
    <source>
        <dbReference type="Pfam" id="PF22369"/>
    </source>
</evidence>
<name>A0A1Y6DAI1_9GAMM</name>
<dbReference type="Proteomes" id="UP000192923">
    <property type="component" value="Unassembled WGS sequence"/>
</dbReference>
<comment type="similarity">
    <text evidence="1 2">Belongs to the glycosyl hydrolase 35 family.</text>
</comment>
<dbReference type="STRING" id="1760988.SAMN02949497_4081"/>
<evidence type="ECO:0000256" key="1">
    <source>
        <dbReference type="ARBA" id="ARBA00009809"/>
    </source>
</evidence>
<feature type="domain" description="Glycoside hydrolase 35 catalytic" evidence="3">
    <location>
        <begin position="9"/>
        <end position="178"/>
    </location>
</feature>
<dbReference type="Pfam" id="PF01301">
    <property type="entry name" value="Glyco_hydro_35"/>
    <property type="match status" value="1"/>
</dbReference>
<sequence length="800" mass="88634">MIDLRHRRIFIAGRPRILLCGEIHYFRLPRTAWQDRLDQLKRAGCDTVASYIPWLCHEPVEGRIDLSGWTRPELDLMAYIDLCRDNGLYFIARPGPFVMAEMKNEGLPYWLYDKHPEIVPVGWDGQPATTRTVDVLAPHFLAAVRDWYAAVMVALVPRLRSRGGNVIALQLDNEVGMLSWCSNVPELTEHTLADFAAWLARRYAPETLRGRYPFDLDDPATRAAALRSPGEAYAAQFMRDLGHYQRGRYARYLATLRAYAEAEGVKGIPFLVNVHGTGGGRGFTYPIGISQLYEAYTQAPGYLPGTDLYLGNLTPDNFQDLYLCNALQEASQTRDQPLCSLEFECGDGDYGQMQGNRYDPSAVDLKTRMCIAQGNRLLNYYLFAGGTNYRLDPPPGDGDDRIAITGERHGVAAPVKADGSLSYTYPRMARIIRTMATLADKLADMDEERDGLAYGFIPDYFMTEAQYPKSAIMREIAANVQANRAYGAWESLARGMLLAGYRFGAVDVQNRPLDPVTVPVLALPSARYMDGAVQGKLVAWLEAGGGLLLYGEVPLYDMEGRPCAVLAGALGVEALGTRHSSERHYLSLCAEGWAAPRPEVRTHFAQVFAPGAAEPLLRLYGGGEVAAFEAQVGLGRAVVIATAYPCDVGLFQTALERLGATAGLRHDGPPGGVFMTSMANAAGEAFVHVLNLDGHEQGFRLFRDGRRLLGGRELRLPGREGLMLPVNLDLGEVRIRYATAEVVGWEDKAIEFRCLQPDAVILLETTREFPLGEGYTLHRRGRSVRVQVWAGVERLRVEWL</sequence>
<evidence type="ECO:0000256" key="2">
    <source>
        <dbReference type="RuleBase" id="RU003679"/>
    </source>
</evidence>
<dbReference type="InterPro" id="IPR001944">
    <property type="entry name" value="Glycoside_Hdrlase_35"/>
</dbReference>
<evidence type="ECO:0000313" key="6">
    <source>
        <dbReference type="Proteomes" id="UP000192923"/>
    </source>
</evidence>
<dbReference type="InterPro" id="IPR054746">
    <property type="entry name" value="GLMA-like_second"/>
</dbReference>